<dbReference type="OrthoDB" id="3540831at2"/>
<dbReference type="PROSITE" id="PS50911">
    <property type="entry name" value="CHAP"/>
    <property type="match status" value="1"/>
</dbReference>
<dbReference type="InParanoid" id="D6TRS7"/>
<dbReference type="SUPFAM" id="SSF54001">
    <property type="entry name" value="Cysteine proteinases"/>
    <property type="match status" value="1"/>
</dbReference>
<evidence type="ECO:0000313" key="3">
    <source>
        <dbReference type="Proteomes" id="UP000004508"/>
    </source>
</evidence>
<sequence length="173" mass="19380">MKVSPWRQYALVMFLCVLLLNVIPQAGYASVAISHRMTHTLLSQASAQRSKTSSSRDAVYCQCGTYVDRYVNGNIGSFAQASELISLLPQKGWHQEPWGFLRVGDIAVWDGSFAPPYGHTAVVADISGYGNRINVTFKGTNQTGSWFRELNCSNVSYWNDSGSGWRRAHYFYH</sequence>
<gene>
    <name evidence="2" type="ORF">Krac_7295</name>
</gene>
<keyword evidence="3" id="KW-1185">Reference proteome</keyword>
<feature type="domain" description="Peptidase C51" evidence="1">
    <location>
        <begin position="38"/>
        <end position="172"/>
    </location>
</feature>
<accession>D6TRS7</accession>
<dbReference type="Pfam" id="PF05257">
    <property type="entry name" value="CHAP"/>
    <property type="match status" value="1"/>
</dbReference>
<reference evidence="2 3" key="1">
    <citation type="journal article" date="2011" name="Stand. Genomic Sci.">
        <title>Non-contiguous finished genome sequence and contextual data of the filamentous soil bacterium Ktedonobacter racemifer type strain (SOSP1-21).</title>
        <authorList>
            <person name="Chang Y.J."/>
            <person name="Land M."/>
            <person name="Hauser L."/>
            <person name="Chertkov O."/>
            <person name="Del Rio T.G."/>
            <person name="Nolan M."/>
            <person name="Copeland A."/>
            <person name="Tice H."/>
            <person name="Cheng J.F."/>
            <person name="Lucas S."/>
            <person name="Han C."/>
            <person name="Goodwin L."/>
            <person name="Pitluck S."/>
            <person name="Ivanova N."/>
            <person name="Ovchinikova G."/>
            <person name="Pati A."/>
            <person name="Chen A."/>
            <person name="Palaniappan K."/>
            <person name="Mavromatis K."/>
            <person name="Liolios K."/>
            <person name="Brettin T."/>
            <person name="Fiebig A."/>
            <person name="Rohde M."/>
            <person name="Abt B."/>
            <person name="Goker M."/>
            <person name="Detter J.C."/>
            <person name="Woyke T."/>
            <person name="Bristow J."/>
            <person name="Eisen J.A."/>
            <person name="Markowitz V."/>
            <person name="Hugenholtz P."/>
            <person name="Kyrpides N.C."/>
            <person name="Klenk H.P."/>
            <person name="Lapidus A."/>
        </authorList>
    </citation>
    <scope>NUCLEOTIDE SEQUENCE [LARGE SCALE GENOMIC DNA]</scope>
    <source>
        <strain evidence="3">DSM 44963</strain>
    </source>
</reference>
<evidence type="ECO:0000259" key="1">
    <source>
        <dbReference type="PROSITE" id="PS50911"/>
    </source>
</evidence>
<dbReference type="EMBL" id="ADVG01000002">
    <property type="protein sequence ID" value="EFH86029.1"/>
    <property type="molecule type" value="Genomic_DNA"/>
</dbReference>
<name>D6TRS7_KTERA</name>
<dbReference type="RefSeq" id="WP_007909980.1">
    <property type="nucleotide sequence ID" value="NZ_ADVG01000002.1"/>
</dbReference>
<proteinExistence type="predicted"/>
<dbReference type="AlphaFoldDB" id="D6TRS7"/>
<dbReference type="Gene3D" id="3.90.1720.10">
    <property type="entry name" value="endopeptidase domain like (from Nostoc punctiforme)"/>
    <property type="match status" value="1"/>
</dbReference>
<dbReference type="Proteomes" id="UP000004508">
    <property type="component" value="Unassembled WGS sequence"/>
</dbReference>
<dbReference type="STRING" id="485913.Krac_7295"/>
<dbReference type="InterPro" id="IPR007921">
    <property type="entry name" value="CHAP_dom"/>
</dbReference>
<dbReference type="InterPro" id="IPR038765">
    <property type="entry name" value="Papain-like_cys_pep_sf"/>
</dbReference>
<evidence type="ECO:0000313" key="2">
    <source>
        <dbReference type="EMBL" id="EFH86029.1"/>
    </source>
</evidence>
<protein>
    <recommendedName>
        <fullName evidence="1">Peptidase C51 domain-containing protein</fullName>
    </recommendedName>
</protein>
<comment type="caution">
    <text evidence="2">The sequence shown here is derived from an EMBL/GenBank/DDBJ whole genome shotgun (WGS) entry which is preliminary data.</text>
</comment>
<organism evidence="2 3">
    <name type="scientific">Ktedonobacter racemifer DSM 44963</name>
    <dbReference type="NCBI Taxonomy" id="485913"/>
    <lineage>
        <taxon>Bacteria</taxon>
        <taxon>Bacillati</taxon>
        <taxon>Chloroflexota</taxon>
        <taxon>Ktedonobacteria</taxon>
        <taxon>Ktedonobacterales</taxon>
        <taxon>Ktedonobacteraceae</taxon>
        <taxon>Ktedonobacter</taxon>
    </lineage>
</organism>